<feature type="transmembrane region" description="Helical" evidence="2">
    <location>
        <begin position="20"/>
        <end position="39"/>
    </location>
</feature>
<evidence type="ECO:0000313" key="3">
    <source>
        <dbReference type="EMBL" id="CAB9527005.1"/>
    </source>
</evidence>
<gene>
    <name evidence="3" type="ORF">SEMRO_1925_G305800.1</name>
</gene>
<dbReference type="InterPro" id="IPR024491">
    <property type="entry name" value="Se_SelK/SelG"/>
</dbReference>
<keyword evidence="2" id="KW-0812">Transmembrane</keyword>
<comment type="caution">
    <text evidence="3">The sequence shown here is derived from an EMBL/GenBank/DDBJ whole genome shotgun (WGS) entry which is preliminary data.</text>
</comment>
<feature type="compositionally biased region" description="Polar residues" evidence="1">
    <location>
        <begin position="45"/>
        <end position="60"/>
    </location>
</feature>
<evidence type="ECO:0000256" key="1">
    <source>
        <dbReference type="SAM" id="MobiDB-lite"/>
    </source>
</evidence>
<evidence type="ECO:0000256" key="2">
    <source>
        <dbReference type="SAM" id="Phobius"/>
    </source>
</evidence>
<evidence type="ECO:0008006" key="5">
    <source>
        <dbReference type="Google" id="ProtNLM"/>
    </source>
</evidence>
<protein>
    <recommendedName>
        <fullName evidence="5">Glycine-rich protein</fullName>
    </recommendedName>
</protein>
<keyword evidence="4" id="KW-1185">Reference proteome</keyword>
<proteinExistence type="predicted"/>
<sequence>MVYVSGDGTVGGSKSIGRWFSDLFAAIYSFFALFFSSIMNPPTISASSSNRTYAQRNGGRSHNYGGGNSGNRLGRGSNVRGVGSLQSNAEARMGGG</sequence>
<evidence type="ECO:0000313" key="4">
    <source>
        <dbReference type="Proteomes" id="UP001153069"/>
    </source>
</evidence>
<dbReference type="Proteomes" id="UP001153069">
    <property type="component" value="Unassembled WGS sequence"/>
</dbReference>
<name>A0A9N8HW68_9STRA</name>
<keyword evidence="2" id="KW-1133">Transmembrane helix</keyword>
<reference evidence="3" key="1">
    <citation type="submission" date="2020-06" db="EMBL/GenBank/DDBJ databases">
        <authorList>
            <consortium name="Plant Systems Biology data submission"/>
        </authorList>
    </citation>
    <scope>NUCLEOTIDE SEQUENCE</scope>
    <source>
        <strain evidence="3">D6</strain>
    </source>
</reference>
<feature type="region of interest" description="Disordered" evidence="1">
    <location>
        <begin position="45"/>
        <end position="96"/>
    </location>
</feature>
<organism evidence="3 4">
    <name type="scientific">Seminavis robusta</name>
    <dbReference type="NCBI Taxonomy" id="568900"/>
    <lineage>
        <taxon>Eukaryota</taxon>
        <taxon>Sar</taxon>
        <taxon>Stramenopiles</taxon>
        <taxon>Ochrophyta</taxon>
        <taxon>Bacillariophyta</taxon>
        <taxon>Bacillariophyceae</taxon>
        <taxon>Bacillariophycidae</taxon>
        <taxon>Naviculales</taxon>
        <taxon>Naviculaceae</taxon>
        <taxon>Seminavis</taxon>
    </lineage>
</organism>
<feature type="compositionally biased region" description="Low complexity" evidence="1">
    <location>
        <begin position="70"/>
        <end position="85"/>
    </location>
</feature>
<dbReference type="Pfam" id="PF10961">
    <property type="entry name" value="SelK_SelG"/>
    <property type="match status" value="1"/>
</dbReference>
<dbReference type="AlphaFoldDB" id="A0A9N8HW68"/>
<keyword evidence="2" id="KW-0472">Membrane</keyword>
<accession>A0A9N8HW68</accession>
<dbReference type="OrthoDB" id="51835at2759"/>
<dbReference type="EMBL" id="CAICTM010001923">
    <property type="protein sequence ID" value="CAB9527005.1"/>
    <property type="molecule type" value="Genomic_DNA"/>
</dbReference>